<dbReference type="Proteomes" id="UP001497482">
    <property type="component" value="Chromosome 12"/>
</dbReference>
<feature type="region of interest" description="Disordered" evidence="1">
    <location>
        <begin position="1"/>
        <end position="61"/>
    </location>
</feature>
<keyword evidence="3" id="KW-1185">Reference proteome</keyword>
<dbReference type="EMBL" id="OZ035834">
    <property type="protein sequence ID" value="CAL1574513.1"/>
    <property type="molecule type" value="Genomic_DNA"/>
</dbReference>
<name>A0AAV2JAA3_KNICA</name>
<proteinExistence type="predicted"/>
<evidence type="ECO:0000313" key="3">
    <source>
        <dbReference type="Proteomes" id="UP001497482"/>
    </source>
</evidence>
<feature type="compositionally biased region" description="Gly residues" evidence="1">
    <location>
        <begin position="40"/>
        <end position="50"/>
    </location>
</feature>
<gene>
    <name evidence="2" type="ORF">KC01_LOCUS6236</name>
</gene>
<feature type="region of interest" description="Disordered" evidence="1">
    <location>
        <begin position="89"/>
        <end position="127"/>
    </location>
</feature>
<evidence type="ECO:0000313" key="2">
    <source>
        <dbReference type="EMBL" id="CAL1574513.1"/>
    </source>
</evidence>
<organism evidence="2 3">
    <name type="scientific">Knipowitschia caucasica</name>
    <name type="common">Caucasian dwarf goby</name>
    <name type="synonym">Pomatoschistus caucasicus</name>
    <dbReference type="NCBI Taxonomy" id="637954"/>
    <lineage>
        <taxon>Eukaryota</taxon>
        <taxon>Metazoa</taxon>
        <taxon>Chordata</taxon>
        <taxon>Craniata</taxon>
        <taxon>Vertebrata</taxon>
        <taxon>Euteleostomi</taxon>
        <taxon>Actinopterygii</taxon>
        <taxon>Neopterygii</taxon>
        <taxon>Teleostei</taxon>
        <taxon>Neoteleostei</taxon>
        <taxon>Acanthomorphata</taxon>
        <taxon>Gobiaria</taxon>
        <taxon>Gobiiformes</taxon>
        <taxon>Gobioidei</taxon>
        <taxon>Gobiidae</taxon>
        <taxon>Gobiinae</taxon>
        <taxon>Knipowitschia</taxon>
    </lineage>
</organism>
<sequence length="127" mass="12877">MALVCTFGGGGGGGGAPSRRPRLSLAEGGHREGTLQKTQTGGGGGGGGFPQGPHSRPKAWVQCSPPVCGGGAEGPVMRGIMAHELRPGSRCLSWDSPRPLKHSSPTEAAPNLHMNPPPGPRLWGGQD</sequence>
<accession>A0AAV2JAA3</accession>
<feature type="compositionally biased region" description="Gly residues" evidence="1">
    <location>
        <begin position="7"/>
        <end position="16"/>
    </location>
</feature>
<evidence type="ECO:0000256" key="1">
    <source>
        <dbReference type="SAM" id="MobiDB-lite"/>
    </source>
</evidence>
<protein>
    <submittedName>
        <fullName evidence="2">Uncharacterized protein</fullName>
    </submittedName>
</protein>
<dbReference type="AlphaFoldDB" id="A0AAV2JAA3"/>
<reference evidence="2 3" key="1">
    <citation type="submission" date="2024-04" db="EMBL/GenBank/DDBJ databases">
        <authorList>
            <person name="Waldvogel A.-M."/>
            <person name="Schoenle A."/>
        </authorList>
    </citation>
    <scope>NUCLEOTIDE SEQUENCE [LARGE SCALE GENOMIC DNA]</scope>
</reference>